<dbReference type="InterPro" id="IPR008271">
    <property type="entry name" value="Ser/Thr_kinase_AS"/>
</dbReference>
<dbReference type="PROSITE" id="PS00107">
    <property type="entry name" value="PROTEIN_KINASE_ATP"/>
    <property type="match status" value="1"/>
</dbReference>
<dbReference type="InterPro" id="IPR017441">
    <property type="entry name" value="Protein_kinase_ATP_BS"/>
</dbReference>
<evidence type="ECO:0000256" key="1">
    <source>
        <dbReference type="ARBA" id="ARBA00006485"/>
    </source>
</evidence>
<dbReference type="EMBL" id="JAEPQZ010000009">
    <property type="protein sequence ID" value="KAG2177019.1"/>
    <property type="molecule type" value="Genomic_DNA"/>
</dbReference>
<evidence type="ECO:0000256" key="8">
    <source>
        <dbReference type="ARBA" id="ARBA00047811"/>
    </source>
</evidence>
<organism evidence="13 14">
    <name type="scientific">Mortierella isabellina</name>
    <name type="common">Filamentous fungus</name>
    <name type="synonym">Umbelopsis isabellina</name>
    <dbReference type="NCBI Taxonomy" id="91625"/>
    <lineage>
        <taxon>Eukaryota</taxon>
        <taxon>Fungi</taxon>
        <taxon>Fungi incertae sedis</taxon>
        <taxon>Mucoromycota</taxon>
        <taxon>Mucoromycotina</taxon>
        <taxon>Umbelopsidomycetes</taxon>
        <taxon>Umbelopsidales</taxon>
        <taxon>Umbelopsidaceae</taxon>
        <taxon>Umbelopsis</taxon>
    </lineage>
</organism>
<dbReference type="PANTHER" id="PTHR24056:SF508">
    <property type="entry name" value="CYCLIN-DEPENDENT KINASE 10"/>
    <property type="match status" value="1"/>
</dbReference>
<evidence type="ECO:0000256" key="3">
    <source>
        <dbReference type="ARBA" id="ARBA00022527"/>
    </source>
</evidence>
<dbReference type="GO" id="GO:0005634">
    <property type="term" value="C:nucleus"/>
    <property type="evidence" value="ECO:0007669"/>
    <property type="project" value="TreeGrafter"/>
</dbReference>
<dbReference type="OrthoDB" id="1732493at2759"/>
<dbReference type="Proteomes" id="UP000654370">
    <property type="component" value="Unassembled WGS sequence"/>
</dbReference>
<evidence type="ECO:0000256" key="5">
    <source>
        <dbReference type="ARBA" id="ARBA00022741"/>
    </source>
</evidence>
<evidence type="ECO:0000313" key="13">
    <source>
        <dbReference type="EMBL" id="KAG2177019.1"/>
    </source>
</evidence>
<evidence type="ECO:0000256" key="9">
    <source>
        <dbReference type="ARBA" id="ARBA00048367"/>
    </source>
</evidence>
<gene>
    <name evidence="13" type="ORF">INT43_007673</name>
</gene>
<dbReference type="InterPro" id="IPR011009">
    <property type="entry name" value="Kinase-like_dom_sf"/>
</dbReference>
<dbReference type="SUPFAM" id="SSF56112">
    <property type="entry name" value="Protein kinase-like (PK-like)"/>
    <property type="match status" value="1"/>
</dbReference>
<dbReference type="PANTHER" id="PTHR24056">
    <property type="entry name" value="CELL DIVISION PROTEIN KINASE"/>
    <property type="match status" value="1"/>
</dbReference>
<dbReference type="Pfam" id="PF00069">
    <property type="entry name" value="Pkinase"/>
    <property type="match status" value="1"/>
</dbReference>
<proteinExistence type="inferred from homology"/>
<comment type="catalytic activity">
    <reaction evidence="9">
        <text>L-seryl-[protein] + ATP = O-phospho-L-seryl-[protein] + ADP + H(+)</text>
        <dbReference type="Rhea" id="RHEA:17989"/>
        <dbReference type="Rhea" id="RHEA-COMP:9863"/>
        <dbReference type="Rhea" id="RHEA-COMP:11604"/>
        <dbReference type="ChEBI" id="CHEBI:15378"/>
        <dbReference type="ChEBI" id="CHEBI:29999"/>
        <dbReference type="ChEBI" id="CHEBI:30616"/>
        <dbReference type="ChEBI" id="CHEBI:83421"/>
        <dbReference type="ChEBI" id="CHEBI:456216"/>
        <dbReference type="EC" id="2.7.11.22"/>
    </reaction>
</comment>
<keyword evidence="5 10" id="KW-0547">Nucleotide-binding</keyword>
<feature type="non-terminal residue" evidence="13">
    <location>
        <position position="1"/>
    </location>
</feature>
<evidence type="ECO:0000313" key="14">
    <source>
        <dbReference type="Proteomes" id="UP000654370"/>
    </source>
</evidence>
<keyword evidence="6" id="KW-0418">Kinase</keyword>
<evidence type="ECO:0000256" key="4">
    <source>
        <dbReference type="ARBA" id="ARBA00022679"/>
    </source>
</evidence>
<dbReference type="GO" id="GO:0040019">
    <property type="term" value="P:positive regulation of embryonic development"/>
    <property type="evidence" value="ECO:0007669"/>
    <property type="project" value="UniProtKB-ARBA"/>
</dbReference>
<dbReference type="GO" id="GO:0004693">
    <property type="term" value="F:cyclin-dependent protein serine/threonine kinase activity"/>
    <property type="evidence" value="ECO:0007669"/>
    <property type="project" value="UniProtKB-EC"/>
</dbReference>
<protein>
    <recommendedName>
        <fullName evidence="2">cyclin-dependent kinase</fullName>
        <ecNumber evidence="2">2.7.11.22</ecNumber>
    </recommendedName>
</protein>
<dbReference type="GO" id="GO:0005524">
    <property type="term" value="F:ATP binding"/>
    <property type="evidence" value="ECO:0007669"/>
    <property type="project" value="UniProtKB-UniRule"/>
</dbReference>
<feature type="binding site" evidence="10">
    <location>
        <position position="82"/>
    </location>
    <ligand>
        <name>ATP</name>
        <dbReference type="ChEBI" id="CHEBI:30616"/>
    </ligand>
</feature>
<comment type="caution">
    <text evidence="13">The sequence shown here is derived from an EMBL/GenBank/DDBJ whole genome shotgun (WGS) entry which is preliminary data.</text>
</comment>
<evidence type="ECO:0000256" key="2">
    <source>
        <dbReference type="ARBA" id="ARBA00012425"/>
    </source>
</evidence>
<feature type="domain" description="Protein kinase" evidence="12">
    <location>
        <begin position="53"/>
        <end position="337"/>
    </location>
</feature>
<dbReference type="FunFam" id="1.10.510.10:FF:000533">
    <property type="entry name" value="cyclin-dependent kinase 10"/>
    <property type="match status" value="1"/>
</dbReference>
<dbReference type="PROSITE" id="PS00108">
    <property type="entry name" value="PROTEIN_KINASE_ST"/>
    <property type="match status" value="1"/>
</dbReference>
<dbReference type="InterPro" id="IPR050108">
    <property type="entry name" value="CDK"/>
</dbReference>
<keyword evidence="3 11" id="KW-0723">Serine/threonine-protein kinase</keyword>
<dbReference type="PROSITE" id="PS50011">
    <property type="entry name" value="PROTEIN_KINASE_DOM"/>
    <property type="match status" value="1"/>
</dbReference>
<evidence type="ECO:0000256" key="11">
    <source>
        <dbReference type="RuleBase" id="RU000304"/>
    </source>
</evidence>
<keyword evidence="7 10" id="KW-0067">ATP-binding</keyword>
<keyword evidence="4" id="KW-0808">Transferase</keyword>
<evidence type="ECO:0000256" key="6">
    <source>
        <dbReference type="ARBA" id="ARBA00022777"/>
    </source>
</evidence>
<reference evidence="13" key="1">
    <citation type="submission" date="2020-12" db="EMBL/GenBank/DDBJ databases">
        <title>Metabolic potential, ecology and presence of endohyphal bacteria is reflected in genomic diversity of Mucoromycotina.</title>
        <authorList>
            <person name="Muszewska A."/>
            <person name="Okrasinska A."/>
            <person name="Steczkiewicz K."/>
            <person name="Drgas O."/>
            <person name="Orlowska M."/>
            <person name="Perlinska-Lenart U."/>
            <person name="Aleksandrzak-Piekarczyk T."/>
            <person name="Szatraj K."/>
            <person name="Zielenkiewicz U."/>
            <person name="Pilsyk S."/>
            <person name="Malc E."/>
            <person name="Mieczkowski P."/>
            <person name="Kruszewska J.S."/>
            <person name="Biernat P."/>
            <person name="Pawlowska J."/>
        </authorList>
    </citation>
    <scope>NUCLEOTIDE SEQUENCE</scope>
    <source>
        <strain evidence="13">WA0000067209</strain>
    </source>
</reference>
<dbReference type="Gene3D" id="1.10.510.10">
    <property type="entry name" value="Transferase(Phosphotransferase) domain 1"/>
    <property type="match status" value="1"/>
</dbReference>
<sequence>MASAPGSDAQPKADPKEQLVEDGKLVLDSVSGRRHTYDTKMPFYGDCRDVDDFKKLNRVGEGTYGVVYRVKDTKKGSICALKRIRMEGENDGLPVSSLREIMLLKRMRHRNIVNVTDVAVGPQLESIFLVMEYCEQDMGTLMDAVPTPYTPSEVKCLMLQLLEGLEYCHRNQIIHRDLKLSNLLLTHEGILKIADFGLARSLSLPSKPMTPKVVTLWYRAPELLFGESHYTTAVDMWSVGCIFGELMKHKPLLPGNTEQKEIELIVKLIGSPNETIWPGFSKLPFAKSLILPQQEYSNLKLEFPRATDHTLNLLSGLLTYNHKVRTSVRQALKHPYFIESPRPLDPSLLPTYPEIRNQISEKEKTRRAHDEERKKRIAHLDNDNVFGVDNFKKRK</sequence>
<accession>A0A8H7PP65</accession>
<dbReference type="GO" id="GO:0007346">
    <property type="term" value="P:regulation of mitotic cell cycle"/>
    <property type="evidence" value="ECO:0007669"/>
    <property type="project" value="TreeGrafter"/>
</dbReference>
<comment type="catalytic activity">
    <reaction evidence="8">
        <text>L-threonyl-[protein] + ATP = O-phospho-L-threonyl-[protein] + ADP + H(+)</text>
        <dbReference type="Rhea" id="RHEA:46608"/>
        <dbReference type="Rhea" id="RHEA-COMP:11060"/>
        <dbReference type="Rhea" id="RHEA-COMP:11605"/>
        <dbReference type="ChEBI" id="CHEBI:15378"/>
        <dbReference type="ChEBI" id="CHEBI:30013"/>
        <dbReference type="ChEBI" id="CHEBI:30616"/>
        <dbReference type="ChEBI" id="CHEBI:61977"/>
        <dbReference type="ChEBI" id="CHEBI:456216"/>
        <dbReference type="EC" id="2.7.11.22"/>
    </reaction>
</comment>
<dbReference type="Gene3D" id="3.30.200.20">
    <property type="entry name" value="Phosphorylase Kinase, domain 1"/>
    <property type="match status" value="1"/>
</dbReference>
<comment type="similarity">
    <text evidence="1">Belongs to the protein kinase superfamily. CMGC Ser/Thr protein kinase family. CDC2/CDKX subfamily.</text>
</comment>
<dbReference type="AlphaFoldDB" id="A0A8H7PP65"/>
<evidence type="ECO:0000259" key="12">
    <source>
        <dbReference type="PROSITE" id="PS50011"/>
    </source>
</evidence>
<evidence type="ECO:0000256" key="7">
    <source>
        <dbReference type="ARBA" id="ARBA00022840"/>
    </source>
</evidence>
<keyword evidence="14" id="KW-1185">Reference proteome</keyword>
<dbReference type="SMART" id="SM00220">
    <property type="entry name" value="S_TKc"/>
    <property type="match status" value="1"/>
</dbReference>
<dbReference type="EC" id="2.7.11.22" evidence="2"/>
<name>A0A8H7PP65_MORIS</name>
<evidence type="ECO:0000256" key="10">
    <source>
        <dbReference type="PROSITE-ProRule" id="PRU10141"/>
    </source>
</evidence>
<dbReference type="FunFam" id="3.30.200.20:FF:000054">
    <property type="entry name" value="Cyclin-dependent kinase 11B"/>
    <property type="match status" value="1"/>
</dbReference>
<dbReference type="InterPro" id="IPR000719">
    <property type="entry name" value="Prot_kinase_dom"/>
</dbReference>